<dbReference type="PANTHER" id="PTHR43827:SF10">
    <property type="entry name" value="ZGC:110366"/>
    <property type="match status" value="1"/>
</dbReference>
<dbReference type="Proteomes" id="UP001328107">
    <property type="component" value="Unassembled WGS sequence"/>
</dbReference>
<evidence type="ECO:0000256" key="3">
    <source>
        <dbReference type="SAM" id="MobiDB-lite"/>
    </source>
</evidence>
<feature type="compositionally biased region" description="Low complexity" evidence="3">
    <location>
        <begin position="39"/>
        <end position="50"/>
    </location>
</feature>
<comment type="similarity">
    <text evidence="1">Belongs to the aldo/keto reductase family.</text>
</comment>
<dbReference type="GO" id="GO:0016491">
    <property type="term" value="F:oxidoreductase activity"/>
    <property type="evidence" value="ECO:0007669"/>
    <property type="project" value="UniProtKB-KW"/>
</dbReference>
<organism evidence="5 6">
    <name type="scientific">Pristionchus mayeri</name>
    <dbReference type="NCBI Taxonomy" id="1317129"/>
    <lineage>
        <taxon>Eukaryota</taxon>
        <taxon>Metazoa</taxon>
        <taxon>Ecdysozoa</taxon>
        <taxon>Nematoda</taxon>
        <taxon>Chromadorea</taxon>
        <taxon>Rhabditida</taxon>
        <taxon>Rhabditina</taxon>
        <taxon>Diplogasteromorpha</taxon>
        <taxon>Diplogasteroidea</taxon>
        <taxon>Neodiplogasteridae</taxon>
        <taxon>Pristionchus</taxon>
    </lineage>
</organism>
<gene>
    <name evidence="5" type="ORF">PMAYCL1PPCAC_07635</name>
</gene>
<dbReference type="SUPFAM" id="SSF51430">
    <property type="entry name" value="NAD(P)-linked oxidoreductase"/>
    <property type="match status" value="1"/>
</dbReference>
<dbReference type="InterPro" id="IPR018170">
    <property type="entry name" value="Aldo/ket_reductase_CS"/>
</dbReference>
<proteinExistence type="inferred from homology"/>
<dbReference type="PANTHER" id="PTHR43827">
    <property type="entry name" value="2,5-DIKETO-D-GLUCONIC ACID REDUCTASE"/>
    <property type="match status" value="1"/>
</dbReference>
<comment type="caution">
    <text evidence="5">The sequence shown here is derived from an EMBL/GenBank/DDBJ whole genome shotgun (WGS) entry which is preliminary data.</text>
</comment>
<keyword evidence="2" id="KW-0560">Oxidoreductase</keyword>
<dbReference type="AlphaFoldDB" id="A0AAN4ZI95"/>
<evidence type="ECO:0000313" key="5">
    <source>
        <dbReference type="EMBL" id="GMR37440.1"/>
    </source>
</evidence>
<reference evidence="6" key="1">
    <citation type="submission" date="2022-10" db="EMBL/GenBank/DDBJ databases">
        <title>Genome assembly of Pristionchus species.</title>
        <authorList>
            <person name="Yoshida K."/>
            <person name="Sommer R.J."/>
        </authorList>
    </citation>
    <scope>NUCLEOTIDE SEQUENCE [LARGE SCALE GENOMIC DNA]</scope>
    <source>
        <strain evidence="6">RS5460</strain>
    </source>
</reference>
<evidence type="ECO:0000256" key="1">
    <source>
        <dbReference type="ARBA" id="ARBA00007905"/>
    </source>
</evidence>
<feature type="region of interest" description="Disordered" evidence="3">
    <location>
        <begin position="29"/>
        <end position="50"/>
    </location>
</feature>
<dbReference type="Gene3D" id="3.20.20.100">
    <property type="entry name" value="NADP-dependent oxidoreductase domain"/>
    <property type="match status" value="1"/>
</dbReference>
<evidence type="ECO:0000256" key="2">
    <source>
        <dbReference type="ARBA" id="ARBA00023002"/>
    </source>
</evidence>
<keyword evidence="6" id="KW-1185">Reference proteome</keyword>
<dbReference type="EMBL" id="BTRK01000002">
    <property type="protein sequence ID" value="GMR37440.1"/>
    <property type="molecule type" value="Genomic_DNA"/>
</dbReference>
<feature type="region of interest" description="Disordered" evidence="3">
    <location>
        <begin position="346"/>
        <end position="379"/>
    </location>
</feature>
<dbReference type="InterPro" id="IPR020471">
    <property type="entry name" value="AKR"/>
</dbReference>
<dbReference type="InterPro" id="IPR023210">
    <property type="entry name" value="NADP_OxRdtase_dom"/>
</dbReference>
<feature type="domain" description="NADP-dependent oxidoreductase" evidence="4">
    <location>
        <begin position="64"/>
        <end position="311"/>
    </location>
</feature>
<dbReference type="PROSITE" id="PS00062">
    <property type="entry name" value="ALDOKETO_REDUCTASE_2"/>
    <property type="match status" value="1"/>
</dbReference>
<dbReference type="Pfam" id="PF00248">
    <property type="entry name" value="Aldo_ket_red"/>
    <property type="match status" value="1"/>
</dbReference>
<accession>A0AAN4ZI95</accession>
<dbReference type="CDD" id="cd19135">
    <property type="entry name" value="AKR_CeZK1290-like"/>
    <property type="match status" value="1"/>
</dbReference>
<dbReference type="InterPro" id="IPR036812">
    <property type="entry name" value="NAD(P)_OxRdtase_dom_sf"/>
</dbReference>
<feature type="compositionally biased region" description="Polar residues" evidence="3">
    <location>
        <begin position="364"/>
        <end position="373"/>
    </location>
</feature>
<evidence type="ECO:0000313" key="6">
    <source>
        <dbReference type="Proteomes" id="UP001328107"/>
    </source>
</evidence>
<sequence length="379" mass="42742">MVNDIRKRSLFNGIVADLAKDVVSDKTHSSISHDMDDPSPSTSSFSNNSTTVTLSNGVRMPLLGLGTTHSGGYYHDAVLHALRYSGYRMIDTARRYGVETELGIAIRDCGLPRDELFVSTKLWSTDYGAGVESAFRNQSAKLQVDYLDLFMLHFPDVPEWLGSPRQVREETWRRMELLYDQGKCRSIGVSNFEVSDLEEFEDFASVLPHVNQCEFHALYDPTELREYCSQQGILFTGYCPLAKGRALGNEIIVKIAKKHQRTPAQICLRWSIENGIPVIPKSKDVARIEENAQIFDFSLSADDYQLIAALNSFSNKVLKHEDLSTKWNLPDGYKLAGRVYGIPSEQSIDSRPINKQDTKHRIQQLPSITNSPSMKHKGF</sequence>
<evidence type="ECO:0000259" key="4">
    <source>
        <dbReference type="Pfam" id="PF00248"/>
    </source>
</evidence>
<name>A0AAN4ZI95_9BILA</name>
<protein>
    <recommendedName>
        <fullName evidence="4">NADP-dependent oxidoreductase domain-containing protein</fullName>
    </recommendedName>
</protein>
<dbReference type="FunFam" id="3.20.20.100:FF:000015">
    <property type="entry name" value="Oxidoreductase, aldo/keto reductase family"/>
    <property type="match status" value="1"/>
</dbReference>
<dbReference type="PROSITE" id="PS00063">
    <property type="entry name" value="ALDOKETO_REDUCTASE_3"/>
    <property type="match status" value="1"/>
</dbReference>
<dbReference type="PRINTS" id="PR00069">
    <property type="entry name" value="ALDKETRDTASE"/>
</dbReference>